<accession>A0ABN8PX58</accession>
<evidence type="ECO:0000256" key="1">
    <source>
        <dbReference type="SAM" id="Phobius"/>
    </source>
</evidence>
<proteinExistence type="predicted"/>
<feature type="transmembrane region" description="Helical" evidence="1">
    <location>
        <begin position="43"/>
        <end position="66"/>
    </location>
</feature>
<keyword evidence="3" id="KW-1185">Reference proteome</keyword>
<evidence type="ECO:0000313" key="3">
    <source>
        <dbReference type="Proteomes" id="UP001159405"/>
    </source>
</evidence>
<organism evidence="2 3">
    <name type="scientific">Porites lobata</name>
    <dbReference type="NCBI Taxonomy" id="104759"/>
    <lineage>
        <taxon>Eukaryota</taxon>
        <taxon>Metazoa</taxon>
        <taxon>Cnidaria</taxon>
        <taxon>Anthozoa</taxon>
        <taxon>Hexacorallia</taxon>
        <taxon>Scleractinia</taxon>
        <taxon>Fungiina</taxon>
        <taxon>Poritidae</taxon>
        <taxon>Porites</taxon>
    </lineage>
</organism>
<name>A0ABN8PX58_9CNID</name>
<keyword evidence="1" id="KW-1133">Transmembrane helix</keyword>
<dbReference type="EMBL" id="CALNXK010000093">
    <property type="protein sequence ID" value="CAH3152290.1"/>
    <property type="molecule type" value="Genomic_DNA"/>
</dbReference>
<gene>
    <name evidence="2" type="ORF">PLOB_00048987</name>
</gene>
<evidence type="ECO:0000313" key="2">
    <source>
        <dbReference type="EMBL" id="CAH3152290.1"/>
    </source>
</evidence>
<reference evidence="2 3" key="1">
    <citation type="submission" date="2022-05" db="EMBL/GenBank/DDBJ databases">
        <authorList>
            <consortium name="Genoscope - CEA"/>
            <person name="William W."/>
        </authorList>
    </citation>
    <scope>NUCLEOTIDE SEQUENCE [LARGE SCALE GENOMIC DNA]</scope>
</reference>
<comment type="caution">
    <text evidence="2">The sequence shown here is derived from an EMBL/GenBank/DDBJ whole genome shotgun (WGS) entry which is preliminary data.</text>
</comment>
<sequence>MAINQWDNYGNITCSFKGKASHLPCIGNGEEAIESRGLDKDHLLIDICGLLALIIAFRIIAFLTLLRSTYRKP</sequence>
<protein>
    <submittedName>
        <fullName evidence="2">Uncharacterized protein</fullName>
    </submittedName>
</protein>
<dbReference type="Proteomes" id="UP001159405">
    <property type="component" value="Unassembled WGS sequence"/>
</dbReference>
<keyword evidence="1" id="KW-0812">Transmembrane</keyword>
<keyword evidence="1" id="KW-0472">Membrane</keyword>